<reference evidence="3" key="1">
    <citation type="submission" date="2020-01" db="EMBL/GenBank/DDBJ databases">
        <authorList>
            <person name="Rat A."/>
        </authorList>
    </citation>
    <scope>NUCLEOTIDE SEQUENCE</scope>
    <source>
        <strain evidence="3">LMG 31231</strain>
    </source>
</reference>
<keyword evidence="4" id="KW-1185">Reference proteome</keyword>
<organism evidence="3 4">
    <name type="scientific">Neoroseomonas soli</name>
    <dbReference type="NCBI Taxonomy" id="1081025"/>
    <lineage>
        <taxon>Bacteria</taxon>
        <taxon>Pseudomonadati</taxon>
        <taxon>Pseudomonadota</taxon>
        <taxon>Alphaproteobacteria</taxon>
        <taxon>Acetobacterales</taxon>
        <taxon>Acetobacteraceae</taxon>
        <taxon>Neoroseomonas</taxon>
    </lineage>
</organism>
<comment type="caution">
    <text evidence="3">The sequence shown here is derived from an EMBL/GenBank/DDBJ whole genome shotgun (WGS) entry which is preliminary data.</text>
</comment>
<dbReference type="GO" id="GO:0006310">
    <property type="term" value="P:DNA recombination"/>
    <property type="evidence" value="ECO:0007669"/>
    <property type="project" value="UniProtKB-KW"/>
</dbReference>
<keyword evidence="1" id="KW-0233">DNA recombination</keyword>
<evidence type="ECO:0000256" key="1">
    <source>
        <dbReference type="ARBA" id="ARBA00023172"/>
    </source>
</evidence>
<evidence type="ECO:0000259" key="2">
    <source>
        <dbReference type="PROSITE" id="PS51898"/>
    </source>
</evidence>
<dbReference type="InterPro" id="IPR013762">
    <property type="entry name" value="Integrase-like_cat_sf"/>
</dbReference>
<name>A0A9X9WX16_9PROT</name>
<proteinExistence type="predicted"/>
<sequence length="147" mass="16338">MVEVGDTYRIDIPAEETKAGKPISSLMPSHLAAHLRTYVAQYRPVLLRGKTRTDRLWINRGGDPLSPCAMYGIFQRIGRHAGIELRPQLVRHTLATTLMSVAPTNLGLAAAALTHKGARMVNEVYDRSGAEASQAMWRRLRRTLTCT</sequence>
<dbReference type="PROSITE" id="PS51898">
    <property type="entry name" value="TYR_RECOMBINASE"/>
    <property type="match status" value="1"/>
</dbReference>
<dbReference type="InterPro" id="IPR002104">
    <property type="entry name" value="Integrase_catalytic"/>
</dbReference>
<evidence type="ECO:0000313" key="4">
    <source>
        <dbReference type="Proteomes" id="UP001138751"/>
    </source>
</evidence>
<feature type="domain" description="Tyr recombinase" evidence="2">
    <location>
        <begin position="1"/>
        <end position="138"/>
    </location>
</feature>
<dbReference type="EMBL" id="JAAEDM010000024">
    <property type="protein sequence ID" value="MBR0671695.1"/>
    <property type="molecule type" value="Genomic_DNA"/>
</dbReference>
<accession>A0A9X9WX16</accession>
<dbReference type="Gene3D" id="1.10.443.10">
    <property type="entry name" value="Intergrase catalytic core"/>
    <property type="match status" value="1"/>
</dbReference>
<dbReference type="InterPro" id="IPR011010">
    <property type="entry name" value="DNA_brk_join_enz"/>
</dbReference>
<evidence type="ECO:0000313" key="3">
    <source>
        <dbReference type="EMBL" id="MBR0671695.1"/>
    </source>
</evidence>
<dbReference type="Pfam" id="PF00589">
    <property type="entry name" value="Phage_integrase"/>
    <property type="match status" value="1"/>
</dbReference>
<protein>
    <submittedName>
        <fullName evidence="3">Tyrosine-type recombinase/integrase</fullName>
    </submittedName>
</protein>
<dbReference type="RefSeq" id="WP_211862072.1">
    <property type="nucleotide sequence ID" value="NZ_JAAEDM010000024.1"/>
</dbReference>
<reference evidence="3" key="2">
    <citation type="journal article" date="2021" name="Syst. Appl. Microbiol.">
        <title>Roseomonas hellenica sp. nov., isolated from roots of wild-growing Alkanna tinctoria.</title>
        <authorList>
            <person name="Rat A."/>
            <person name="Naranjo H.D."/>
            <person name="Lebbe L."/>
            <person name="Cnockaert M."/>
            <person name="Krigas N."/>
            <person name="Grigoriadou K."/>
            <person name="Maloupa E."/>
            <person name="Willems A."/>
        </authorList>
    </citation>
    <scope>NUCLEOTIDE SEQUENCE</scope>
    <source>
        <strain evidence="3">LMG 31231</strain>
    </source>
</reference>
<dbReference type="AlphaFoldDB" id="A0A9X9WX16"/>
<gene>
    <name evidence="3" type="ORF">GXW76_10975</name>
</gene>
<dbReference type="GO" id="GO:0003677">
    <property type="term" value="F:DNA binding"/>
    <property type="evidence" value="ECO:0007669"/>
    <property type="project" value="InterPro"/>
</dbReference>
<dbReference type="SUPFAM" id="SSF56349">
    <property type="entry name" value="DNA breaking-rejoining enzymes"/>
    <property type="match status" value="1"/>
</dbReference>
<dbReference type="GO" id="GO:0015074">
    <property type="term" value="P:DNA integration"/>
    <property type="evidence" value="ECO:0007669"/>
    <property type="project" value="InterPro"/>
</dbReference>
<dbReference type="Proteomes" id="UP001138751">
    <property type="component" value="Unassembled WGS sequence"/>
</dbReference>